<comment type="domain">
    <text evidence="6">A pair of annexin repeats may form one binding site for calcium and phospholipid.</text>
</comment>
<evidence type="ECO:0000313" key="7">
    <source>
        <dbReference type="EMBL" id="GCB80148.1"/>
    </source>
</evidence>
<gene>
    <name evidence="7" type="ORF">scyTo_0017090</name>
</gene>
<dbReference type="FunFam" id="1.10.220.10:FF:000003">
    <property type="entry name" value="Annexin"/>
    <property type="match status" value="1"/>
</dbReference>
<comment type="similarity">
    <text evidence="1 6">Belongs to the annexin family.</text>
</comment>
<dbReference type="GO" id="GO:0012506">
    <property type="term" value="C:vesicle membrane"/>
    <property type="evidence" value="ECO:0007669"/>
    <property type="project" value="TreeGrafter"/>
</dbReference>
<evidence type="ECO:0000256" key="4">
    <source>
        <dbReference type="ARBA" id="ARBA00023216"/>
    </source>
</evidence>
<reference evidence="7 8" key="1">
    <citation type="journal article" date="2018" name="Nat. Ecol. Evol.">
        <title>Shark genomes provide insights into elasmobranch evolution and the origin of vertebrates.</title>
        <authorList>
            <person name="Hara Y"/>
            <person name="Yamaguchi K"/>
            <person name="Onimaru K"/>
            <person name="Kadota M"/>
            <person name="Koyanagi M"/>
            <person name="Keeley SD"/>
            <person name="Tatsumi K"/>
            <person name="Tanaka K"/>
            <person name="Motone F"/>
            <person name="Kageyama Y"/>
            <person name="Nozu R"/>
            <person name="Adachi N"/>
            <person name="Nishimura O"/>
            <person name="Nakagawa R"/>
            <person name="Tanegashima C"/>
            <person name="Kiyatake I"/>
            <person name="Matsumoto R"/>
            <person name="Murakumo K"/>
            <person name="Nishida K"/>
            <person name="Terakita A"/>
            <person name="Kuratani S"/>
            <person name="Sato K"/>
            <person name="Hyodo S Kuraku.S."/>
        </authorList>
    </citation>
    <scope>NUCLEOTIDE SEQUENCE [LARGE SCALE GENOMIC DNA]</scope>
</reference>
<dbReference type="PRINTS" id="PR00201">
    <property type="entry name" value="ANNEXINV"/>
</dbReference>
<dbReference type="InterPro" id="IPR037104">
    <property type="entry name" value="Annexin_sf"/>
</dbReference>
<evidence type="ECO:0000256" key="3">
    <source>
        <dbReference type="ARBA" id="ARBA00022837"/>
    </source>
</evidence>
<dbReference type="InterPro" id="IPR018502">
    <property type="entry name" value="Annexin_repeat"/>
</dbReference>
<keyword evidence="8" id="KW-1185">Reference proteome</keyword>
<dbReference type="PANTHER" id="PTHR10502">
    <property type="entry name" value="ANNEXIN"/>
    <property type="match status" value="1"/>
</dbReference>
<dbReference type="GO" id="GO:0005544">
    <property type="term" value="F:calcium-dependent phospholipid binding"/>
    <property type="evidence" value="ECO:0007669"/>
    <property type="project" value="UniProtKB-KW"/>
</dbReference>
<evidence type="ECO:0000256" key="1">
    <source>
        <dbReference type="ARBA" id="ARBA00007831"/>
    </source>
</evidence>
<dbReference type="InterPro" id="IPR002392">
    <property type="entry name" value="ANX5"/>
</dbReference>
<dbReference type="InterPro" id="IPR018252">
    <property type="entry name" value="Annexin_repeat_CS"/>
</dbReference>
<keyword evidence="3 6" id="KW-0106">Calcium</keyword>
<dbReference type="GO" id="GO:0050819">
    <property type="term" value="P:negative regulation of coagulation"/>
    <property type="evidence" value="ECO:0007669"/>
    <property type="project" value="InterPro"/>
</dbReference>
<evidence type="ECO:0000256" key="2">
    <source>
        <dbReference type="ARBA" id="ARBA00022737"/>
    </source>
</evidence>
<evidence type="ECO:0000313" key="8">
    <source>
        <dbReference type="Proteomes" id="UP000288216"/>
    </source>
</evidence>
<feature type="non-terminal residue" evidence="7">
    <location>
        <position position="1"/>
    </location>
</feature>
<evidence type="ECO:0000256" key="5">
    <source>
        <dbReference type="ARBA" id="ARBA00023302"/>
    </source>
</evidence>
<dbReference type="OrthoDB" id="37886at2759"/>
<comment type="caution">
    <text evidence="7">The sequence shown here is derived from an EMBL/GenBank/DDBJ whole genome shotgun (WGS) entry which is preliminary data.</text>
</comment>
<dbReference type="FunFam" id="1.10.220.10:FF:000004">
    <property type="entry name" value="Annexin"/>
    <property type="match status" value="1"/>
</dbReference>
<evidence type="ECO:0000256" key="6">
    <source>
        <dbReference type="RuleBase" id="RU003540"/>
    </source>
</evidence>
<dbReference type="PANTHER" id="PTHR10502:SF26">
    <property type="entry name" value="ANNEXIN A5"/>
    <property type="match status" value="1"/>
</dbReference>
<dbReference type="GO" id="GO:0005737">
    <property type="term" value="C:cytoplasm"/>
    <property type="evidence" value="ECO:0007669"/>
    <property type="project" value="TreeGrafter"/>
</dbReference>
<sequence length="338" mass="37386">PGEVFAELVYQTGRMAHKGKASRGTIKDYPNFDADNDAQLLRKAMKGLGTDESAILHILTTRSGAQRVKICLQYKTLFGKDLVEDLKSELGGKFEKLIIGLMKTPLQYDVSELHNALKGAGTDEKCLIEILASRTNQELRAIIQAYQQEYGKDLEENIISDTSGHFQRILVILLQANRDESTAYDEATVKKDAQDLFQAGELKCGTDESTFLTIIGTKSAPYLEQVFAEYMKISGYQIEESISSETSGSLRTALLAIGKKQGPVFCYIISRCIYKTEGAGTDDDTLIRVMISRSEVDLLDISAKFQANYGKSLFSMIKNDTSGDYRNALLSMCGGEVK</sequence>
<organism evidence="7 8">
    <name type="scientific">Scyliorhinus torazame</name>
    <name type="common">Cloudy catshark</name>
    <name type="synonym">Catulus torazame</name>
    <dbReference type="NCBI Taxonomy" id="75743"/>
    <lineage>
        <taxon>Eukaryota</taxon>
        <taxon>Metazoa</taxon>
        <taxon>Chordata</taxon>
        <taxon>Craniata</taxon>
        <taxon>Vertebrata</taxon>
        <taxon>Chondrichthyes</taxon>
        <taxon>Elasmobranchii</taxon>
        <taxon>Galeomorphii</taxon>
        <taxon>Galeoidea</taxon>
        <taxon>Carcharhiniformes</taxon>
        <taxon>Scyliorhinidae</taxon>
        <taxon>Scyliorhinus</taxon>
    </lineage>
</organism>
<dbReference type="PRINTS" id="PR00196">
    <property type="entry name" value="ANNEXIN"/>
</dbReference>
<keyword evidence="2 6" id="KW-0677">Repeat</keyword>
<dbReference type="SMART" id="SM00335">
    <property type="entry name" value="ANX"/>
    <property type="match status" value="4"/>
</dbReference>
<name>A0A401Q444_SCYTO</name>
<dbReference type="GO" id="GO:0005634">
    <property type="term" value="C:nucleus"/>
    <property type="evidence" value="ECO:0007669"/>
    <property type="project" value="TreeGrafter"/>
</dbReference>
<dbReference type="GO" id="GO:0005509">
    <property type="term" value="F:calcium ion binding"/>
    <property type="evidence" value="ECO:0007669"/>
    <property type="project" value="InterPro"/>
</dbReference>
<dbReference type="GO" id="GO:0001786">
    <property type="term" value="F:phosphatidylserine binding"/>
    <property type="evidence" value="ECO:0007669"/>
    <property type="project" value="TreeGrafter"/>
</dbReference>
<proteinExistence type="inferred from homology"/>
<dbReference type="Proteomes" id="UP000288216">
    <property type="component" value="Unassembled WGS sequence"/>
</dbReference>
<dbReference type="EMBL" id="BFAA01010819">
    <property type="protein sequence ID" value="GCB80148.1"/>
    <property type="molecule type" value="Genomic_DNA"/>
</dbReference>
<dbReference type="Pfam" id="PF00191">
    <property type="entry name" value="Annexin"/>
    <property type="match status" value="4"/>
</dbReference>
<protein>
    <recommendedName>
        <fullName evidence="6">Annexin</fullName>
    </recommendedName>
</protein>
<dbReference type="STRING" id="75743.A0A401Q444"/>
<dbReference type="Gene3D" id="1.10.220.10">
    <property type="entry name" value="Annexin"/>
    <property type="match status" value="4"/>
</dbReference>
<dbReference type="PROSITE" id="PS00223">
    <property type="entry name" value="ANNEXIN_1"/>
    <property type="match status" value="3"/>
</dbReference>
<dbReference type="FunFam" id="1.10.220.10:FF:000002">
    <property type="entry name" value="Annexin"/>
    <property type="match status" value="1"/>
</dbReference>
<dbReference type="PROSITE" id="PS51897">
    <property type="entry name" value="ANNEXIN_2"/>
    <property type="match status" value="4"/>
</dbReference>
<dbReference type="InterPro" id="IPR001464">
    <property type="entry name" value="Annexin"/>
</dbReference>
<dbReference type="OMA" id="LQGNRDP"/>
<dbReference type="SUPFAM" id="SSF47874">
    <property type="entry name" value="Annexin"/>
    <property type="match status" value="1"/>
</dbReference>
<dbReference type="GO" id="GO:0005886">
    <property type="term" value="C:plasma membrane"/>
    <property type="evidence" value="ECO:0007669"/>
    <property type="project" value="TreeGrafter"/>
</dbReference>
<keyword evidence="4 6" id="KW-0041">Annexin</keyword>
<keyword evidence="5 6" id="KW-0111">Calcium/phospholipid-binding</keyword>
<dbReference type="AlphaFoldDB" id="A0A401Q444"/>
<dbReference type="FunFam" id="1.10.220.10:FF:000022">
    <property type="entry name" value="Annexin A5"/>
    <property type="match status" value="1"/>
</dbReference>
<accession>A0A401Q444</accession>